<dbReference type="GO" id="GO:0003677">
    <property type="term" value="F:DNA binding"/>
    <property type="evidence" value="ECO:0007669"/>
    <property type="project" value="UniProtKB-KW"/>
</dbReference>
<dbReference type="InterPro" id="IPR000838">
    <property type="entry name" value="RNA_pol_sigma70_ECF_CS"/>
</dbReference>
<dbReference type="InterPro" id="IPR013325">
    <property type="entry name" value="RNA_pol_sigma_r2"/>
</dbReference>
<organism evidence="9 10">
    <name type="scientific">Enhygromyxa salina</name>
    <dbReference type="NCBI Taxonomy" id="215803"/>
    <lineage>
        <taxon>Bacteria</taxon>
        <taxon>Pseudomonadati</taxon>
        <taxon>Myxococcota</taxon>
        <taxon>Polyangia</taxon>
        <taxon>Nannocystales</taxon>
        <taxon>Nannocystaceae</taxon>
        <taxon>Enhygromyxa</taxon>
    </lineage>
</organism>
<dbReference type="Gene3D" id="1.10.1740.10">
    <property type="match status" value="1"/>
</dbReference>
<keyword evidence="5 6" id="KW-0804">Transcription</keyword>
<dbReference type="EMBL" id="JMCC02000015">
    <property type="protein sequence ID" value="KIG18014.1"/>
    <property type="molecule type" value="Genomic_DNA"/>
</dbReference>
<comment type="similarity">
    <text evidence="1 6">Belongs to the sigma-70 factor family. ECF subfamily.</text>
</comment>
<feature type="domain" description="RNA polymerase sigma factor 70 region 4 type 2" evidence="8">
    <location>
        <begin position="83"/>
        <end position="132"/>
    </location>
</feature>
<protein>
    <recommendedName>
        <fullName evidence="6">RNA polymerase sigma factor</fullName>
    </recommendedName>
</protein>
<evidence type="ECO:0000256" key="4">
    <source>
        <dbReference type="ARBA" id="ARBA00023125"/>
    </source>
</evidence>
<dbReference type="CDD" id="cd06171">
    <property type="entry name" value="Sigma70_r4"/>
    <property type="match status" value="1"/>
</dbReference>
<reference evidence="9 10" key="1">
    <citation type="submission" date="2014-12" db="EMBL/GenBank/DDBJ databases">
        <title>Genome assembly of Enhygromyxa salina DSM 15201.</title>
        <authorList>
            <person name="Sharma G."/>
            <person name="Subramanian S."/>
        </authorList>
    </citation>
    <scope>NUCLEOTIDE SEQUENCE [LARGE SCALE GENOMIC DNA]</scope>
    <source>
        <strain evidence="9 10">DSM 15201</strain>
    </source>
</reference>
<gene>
    <name evidence="9" type="ORF">DB30_01901</name>
</gene>
<evidence type="ECO:0000256" key="2">
    <source>
        <dbReference type="ARBA" id="ARBA00023015"/>
    </source>
</evidence>
<dbReference type="PANTHER" id="PTHR43133:SF8">
    <property type="entry name" value="RNA POLYMERASE SIGMA FACTOR HI_1459-RELATED"/>
    <property type="match status" value="1"/>
</dbReference>
<dbReference type="GO" id="GO:0000428">
    <property type="term" value="C:DNA-directed RNA polymerase complex"/>
    <property type="evidence" value="ECO:0007669"/>
    <property type="project" value="UniProtKB-KW"/>
</dbReference>
<dbReference type="InterPro" id="IPR039425">
    <property type="entry name" value="RNA_pol_sigma-70-like"/>
</dbReference>
<dbReference type="Gene3D" id="1.10.10.10">
    <property type="entry name" value="Winged helix-like DNA-binding domain superfamily/Winged helix DNA-binding domain"/>
    <property type="match status" value="1"/>
</dbReference>
<evidence type="ECO:0000313" key="10">
    <source>
        <dbReference type="Proteomes" id="UP000031599"/>
    </source>
</evidence>
<keyword evidence="3 6" id="KW-0731">Sigma factor</keyword>
<dbReference type="InterPro" id="IPR007627">
    <property type="entry name" value="RNA_pol_sigma70_r2"/>
</dbReference>
<dbReference type="SUPFAM" id="SSF88659">
    <property type="entry name" value="Sigma3 and sigma4 domains of RNA polymerase sigma factors"/>
    <property type="match status" value="1"/>
</dbReference>
<keyword evidence="9" id="KW-0240">DNA-directed RNA polymerase</keyword>
<dbReference type="AlphaFoldDB" id="A0A0C1ZKG9"/>
<comment type="caution">
    <text evidence="9">The sequence shown here is derived from an EMBL/GenBank/DDBJ whole genome shotgun (WGS) entry which is preliminary data.</text>
</comment>
<dbReference type="GO" id="GO:0006352">
    <property type="term" value="P:DNA-templated transcription initiation"/>
    <property type="evidence" value="ECO:0007669"/>
    <property type="project" value="InterPro"/>
</dbReference>
<dbReference type="InterPro" id="IPR013324">
    <property type="entry name" value="RNA_pol_sigma_r3/r4-like"/>
</dbReference>
<evidence type="ECO:0000256" key="6">
    <source>
        <dbReference type="RuleBase" id="RU000716"/>
    </source>
</evidence>
<dbReference type="NCBIfam" id="TIGR02937">
    <property type="entry name" value="sigma70-ECF"/>
    <property type="match status" value="1"/>
</dbReference>
<keyword evidence="4 6" id="KW-0238">DNA-binding</keyword>
<dbReference type="Proteomes" id="UP000031599">
    <property type="component" value="Unassembled WGS sequence"/>
</dbReference>
<evidence type="ECO:0000259" key="8">
    <source>
        <dbReference type="Pfam" id="PF08281"/>
    </source>
</evidence>
<dbReference type="PANTHER" id="PTHR43133">
    <property type="entry name" value="RNA POLYMERASE ECF-TYPE SIGMA FACTO"/>
    <property type="match status" value="1"/>
</dbReference>
<dbReference type="InterPro" id="IPR014284">
    <property type="entry name" value="RNA_pol_sigma-70_dom"/>
</dbReference>
<dbReference type="SUPFAM" id="SSF88946">
    <property type="entry name" value="Sigma2 domain of RNA polymerase sigma factors"/>
    <property type="match status" value="1"/>
</dbReference>
<dbReference type="InterPro" id="IPR036388">
    <property type="entry name" value="WH-like_DNA-bd_sf"/>
</dbReference>
<evidence type="ECO:0000256" key="5">
    <source>
        <dbReference type="ARBA" id="ARBA00023163"/>
    </source>
</evidence>
<accession>A0A0C1ZKG9</accession>
<dbReference type="Pfam" id="PF08281">
    <property type="entry name" value="Sigma70_r4_2"/>
    <property type="match status" value="1"/>
</dbReference>
<evidence type="ECO:0000313" key="9">
    <source>
        <dbReference type="EMBL" id="KIG18014.1"/>
    </source>
</evidence>
<dbReference type="InterPro" id="IPR013249">
    <property type="entry name" value="RNA_pol_sigma70_r4_t2"/>
</dbReference>
<name>A0A0C1ZKG9_9BACT</name>
<dbReference type="Pfam" id="PF04542">
    <property type="entry name" value="Sigma70_r2"/>
    <property type="match status" value="1"/>
</dbReference>
<feature type="domain" description="RNA polymerase sigma-70 region 2" evidence="7">
    <location>
        <begin position="5"/>
        <end position="55"/>
    </location>
</feature>
<sequence length="371" mass="40050">MGVSEVAVDDVVQETFIVTLRRLDDYDPARASEATWLCSILRNVIRNDARSRRRRERRHQEFARASELSHEPLDVRTALGRKLLAEFLSQLDEPRRAVFVLAELEGMSAPEIAQVLGCKLNTVYSRLRVARIKFHDRFHVEADFSAATREQPAREVVARNWLAITSATGLELGAAAAPGAGGLMLGLGLKLAAATAAVGLAAVVLVERVSAKADDGAGLTGDARSEATLVGEPHHDDDPGARVIATAPPESELELSPQPELEPIPVTARQQAGVTRPQPRPELEQAIASLKQAQALALAGESSEALAVLASGRWPNAGLEGRARVLEVELLCDTGQRERAEARAQQWRELHPEGLATRQLDQGCLLVAAVD</sequence>
<dbReference type="GO" id="GO:0016987">
    <property type="term" value="F:sigma factor activity"/>
    <property type="evidence" value="ECO:0007669"/>
    <property type="project" value="UniProtKB-KW"/>
</dbReference>
<dbReference type="PROSITE" id="PS01063">
    <property type="entry name" value="SIGMA70_ECF"/>
    <property type="match status" value="1"/>
</dbReference>
<keyword evidence="2 6" id="KW-0805">Transcription regulation</keyword>
<evidence type="ECO:0000259" key="7">
    <source>
        <dbReference type="Pfam" id="PF04542"/>
    </source>
</evidence>
<proteinExistence type="inferred from homology"/>
<evidence type="ECO:0000256" key="3">
    <source>
        <dbReference type="ARBA" id="ARBA00023082"/>
    </source>
</evidence>
<evidence type="ECO:0000256" key="1">
    <source>
        <dbReference type="ARBA" id="ARBA00010641"/>
    </source>
</evidence>